<comment type="caution">
    <text evidence="2">The sequence shown here is derived from an EMBL/GenBank/DDBJ whole genome shotgun (WGS) entry which is preliminary data.</text>
</comment>
<keyword evidence="1" id="KW-1133">Transmembrane helix</keyword>
<keyword evidence="1" id="KW-0812">Transmembrane</keyword>
<dbReference type="RefSeq" id="WP_216440717.1">
    <property type="nucleotide sequence ID" value="NZ_JAHLQF010000004.1"/>
</dbReference>
<evidence type="ECO:0000256" key="1">
    <source>
        <dbReference type="SAM" id="Phobius"/>
    </source>
</evidence>
<sequence>MSINKAIIKQRKSYKIFMLIMSFIFFVLPFALILIDKVNIFYIIYLLLIEILIIIAILSKINNENFKINNDNYKIKIISGLKRDGLNIMCNKVAFVHIENYIRKSDKSKDFSIIIIASSKFRSDKMIPINEKFLKNHPYVAYHYNKIKILSPEKDYFFTIIKKGRYLKYELLDIIYRNCVYAQFTEETIDKIKEYRNEMY</sequence>
<accession>A0ABS6EM72</accession>
<evidence type="ECO:0008006" key="4">
    <source>
        <dbReference type="Google" id="ProtNLM"/>
    </source>
</evidence>
<gene>
    <name evidence="2" type="ORF">KQI86_17590</name>
</gene>
<keyword evidence="1" id="KW-0472">Membrane</keyword>
<protein>
    <recommendedName>
        <fullName evidence="4">Transmembrane protein</fullName>
    </recommendedName>
</protein>
<proteinExistence type="predicted"/>
<dbReference type="Proteomes" id="UP000726170">
    <property type="component" value="Unassembled WGS sequence"/>
</dbReference>
<reference evidence="2 3" key="1">
    <citation type="submission" date="2021-06" db="EMBL/GenBank/DDBJ databases">
        <authorList>
            <person name="Sun Q."/>
            <person name="Li D."/>
        </authorList>
    </citation>
    <scope>NUCLEOTIDE SEQUENCE [LARGE SCALE GENOMIC DNA]</scope>
    <source>
        <strain evidence="2 3">MSJ-11</strain>
    </source>
</reference>
<name>A0ABS6EM72_9CLOT</name>
<dbReference type="EMBL" id="JAHLQF010000004">
    <property type="protein sequence ID" value="MBU5486133.1"/>
    <property type="molecule type" value="Genomic_DNA"/>
</dbReference>
<keyword evidence="3" id="KW-1185">Reference proteome</keyword>
<evidence type="ECO:0000313" key="2">
    <source>
        <dbReference type="EMBL" id="MBU5486133.1"/>
    </source>
</evidence>
<feature type="transmembrane region" description="Helical" evidence="1">
    <location>
        <begin position="40"/>
        <end position="58"/>
    </location>
</feature>
<organism evidence="2 3">
    <name type="scientific">Clostridium mobile</name>
    <dbReference type="NCBI Taxonomy" id="2841512"/>
    <lineage>
        <taxon>Bacteria</taxon>
        <taxon>Bacillati</taxon>
        <taxon>Bacillota</taxon>
        <taxon>Clostridia</taxon>
        <taxon>Eubacteriales</taxon>
        <taxon>Clostridiaceae</taxon>
        <taxon>Clostridium</taxon>
    </lineage>
</organism>
<evidence type="ECO:0000313" key="3">
    <source>
        <dbReference type="Proteomes" id="UP000726170"/>
    </source>
</evidence>
<feature type="transmembrane region" description="Helical" evidence="1">
    <location>
        <begin position="16"/>
        <end position="34"/>
    </location>
</feature>